<reference evidence="3 4" key="1">
    <citation type="submission" date="2018-11" db="EMBL/GenBank/DDBJ databases">
        <title>Genome assembly of Steccherinum ochraceum LE-BIN_3174, the white-rot fungus of the Steccherinaceae family (The Residual Polyporoid clade, Polyporales, Basidiomycota).</title>
        <authorList>
            <person name="Fedorova T.V."/>
            <person name="Glazunova O.A."/>
            <person name="Landesman E.O."/>
            <person name="Moiseenko K.V."/>
            <person name="Psurtseva N.V."/>
            <person name="Savinova O.S."/>
            <person name="Shakhova N.V."/>
            <person name="Tyazhelova T.V."/>
            <person name="Vasina D.V."/>
        </authorList>
    </citation>
    <scope>NUCLEOTIDE SEQUENCE [LARGE SCALE GENOMIC DNA]</scope>
    <source>
        <strain evidence="3 4">LE-BIN_3174</strain>
    </source>
</reference>
<keyword evidence="2" id="KW-1133">Transmembrane helix</keyword>
<feature type="transmembrane region" description="Helical" evidence="2">
    <location>
        <begin position="198"/>
        <end position="219"/>
    </location>
</feature>
<dbReference type="EMBL" id="RWJN01000137">
    <property type="protein sequence ID" value="TCD66368.1"/>
    <property type="molecule type" value="Genomic_DNA"/>
</dbReference>
<feature type="transmembrane region" description="Helical" evidence="2">
    <location>
        <begin position="401"/>
        <end position="420"/>
    </location>
</feature>
<keyword evidence="2" id="KW-0812">Transmembrane</keyword>
<protein>
    <submittedName>
        <fullName evidence="3">Uncharacterized protein</fullName>
    </submittedName>
</protein>
<feature type="compositionally biased region" description="Polar residues" evidence="1">
    <location>
        <begin position="556"/>
        <end position="598"/>
    </location>
</feature>
<sequence length="620" mass="68102">MAPGISIIPPIWQSNGSFPVVAGSFLPPSILQQARATEVLLAQRSECTDSVVIELTTTVTINHFRRYYDGPIDTFTPEYVALSDGSLVNPPLLDDIKAASLKFAVLAGLFVFFVLNTFTATRYLYRGQVKNKMLFYLLLFSQTFGVAAMVTMIVPFLSPSANCETVAIASRVLVITSYAMLMTGILGFKAYRCLNNSWFVAVVLITLRIAIFTVLALDLSRLRSDRRLSIGCVVKSEPTFLPILVTIQFVEALFICGCFMSASWKASRRPVDHGRLSIQPTLDLKSLSARASGVASEHQTRRGWWDYEPPQPPKGTSRFPPQCRSAVHGLLGTMGFGRPIAIPSPKVNKESGGTVQLPVEPPRLIVTGAVANTSHRTSVVSRISKYMPRMALFKKLVQDELLHTALITVLLLATAVLMLVGTTCRVILEPPVWIAFNWAIAAILTMHSFERVIRRHEQEAILQHPSTWDPVFKAELEASKALRQDRARRAASTIPTVPPTPRRLGWSHEPSVRIRSTASIVLPSNPETPLPAVIKHMPSPSFPIPASPALSERPSIASSTEHTTNRYHSTHVSVQASLSSPTPSVYNESLDSPSTSESHFVPRISVSSEAEKASWNFSGP</sequence>
<name>A0A4R0RRA4_9APHY</name>
<feature type="transmembrane region" description="Helical" evidence="2">
    <location>
        <begin position="239"/>
        <end position="260"/>
    </location>
</feature>
<dbReference type="Proteomes" id="UP000292702">
    <property type="component" value="Unassembled WGS sequence"/>
</dbReference>
<comment type="caution">
    <text evidence="3">The sequence shown here is derived from an EMBL/GenBank/DDBJ whole genome shotgun (WGS) entry which is preliminary data.</text>
</comment>
<feature type="region of interest" description="Disordered" evidence="1">
    <location>
        <begin position="544"/>
        <end position="620"/>
    </location>
</feature>
<evidence type="ECO:0000313" key="4">
    <source>
        <dbReference type="Proteomes" id="UP000292702"/>
    </source>
</evidence>
<feature type="region of interest" description="Disordered" evidence="1">
    <location>
        <begin position="487"/>
        <end position="507"/>
    </location>
</feature>
<evidence type="ECO:0000313" key="3">
    <source>
        <dbReference type="EMBL" id="TCD66368.1"/>
    </source>
</evidence>
<dbReference type="OrthoDB" id="3267487at2759"/>
<feature type="transmembrane region" description="Helical" evidence="2">
    <location>
        <begin position="432"/>
        <end position="449"/>
    </location>
</feature>
<organism evidence="3 4">
    <name type="scientific">Steccherinum ochraceum</name>
    <dbReference type="NCBI Taxonomy" id="92696"/>
    <lineage>
        <taxon>Eukaryota</taxon>
        <taxon>Fungi</taxon>
        <taxon>Dikarya</taxon>
        <taxon>Basidiomycota</taxon>
        <taxon>Agaricomycotina</taxon>
        <taxon>Agaricomycetes</taxon>
        <taxon>Polyporales</taxon>
        <taxon>Steccherinaceae</taxon>
        <taxon>Steccherinum</taxon>
    </lineage>
</organism>
<proteinExistence type="predicted"/>
<accession>A0A4R0RRA4</accession>
<keyword evidence="4" id="KW-1185">Reference proteome</keyword>
<evidence type="ECO:0000256" key="1">
    <source>
        <dbReference type="SAM" id="MobiDB-lite"/>
    </source>
</evidence>
<feature type="transmembrane region" description="Helical" evidence="2">
    <location>
        <begin position="133"/>
        <end position="154"/>
    </location>
</feature>
<dbReference type="AlphaFoldDB" id="A0A4R0RRA4"/>
<evidence type="ECO:0000256" key="2">
    <source>
        <dbReference type="SAM" id="Phobius"/>
    </source>
</evidence>
<keyword evidence="2" id="KW-0472">Membrane</keyword>
<feature type="transmembrane region" description="Helical" evidence="2">
    <location>
        <begin position="99"/>
        <end position="121"/>
    </location>
</feature>
<feature type="transmembrane region" description="Helical" evidence="2">
    <location>
        <begin position="166"/>
        <end position="186"/>
    </location>
</feature>
<gene>
    <name evidence="3" type="ORF">EIP91_001417</name>
</gene>